<comment type="similarity">
    <text evidence="2">Belongs to the WD repeat EDC4 family.</text>
</comment>
<dbReference type="InterPro" id="IPR049404">
    <property type="entry name" value="EDC4_C"/>
</dbReference>
<dbReference type="GO" id="GO:0000932">
    <property type="term" value="C:P-body"/>
    <property type="evidence" value="ECO:0007669"/>
    <property type="project" value="UniProtKB-SubCell"/>
</dbReference>
<evidence type="ECO:0000256" key="2">
    <source>
        <dbReference type="ARBA" id="ARBA00009639"/>
    </source>
</evidence>
<dbReference type="PANTHER" id="PTHR15598:SF7">
    <property type="entry name" value="ENHANCER OF MRNA-DECAPPING-LIKE PROTEIN"/>
    <property type="match status" value="1"/>
</dbReference>
<evidence type="ECO:0000256" key="4">
    <source>
        <dbReference type="ARBA" id="ARBA00022574"/>
    </source>
</evidence>
<dbReference type="Gene3D" id="1.10.220.100">
    <property type="entry name" value="conserved c-terminal region of ge- 1"/>
    <property type="match status" value="1"/>
</dbReference>
<evidence type="ECO:0000256" key="5">
    <source>
        <dbReference type="ARBA" id="ARBA00022737"/>
    </source>
</evidence>
<sequence length="94" mass="10455">MSPLPLSQGVILALLQQRACDIINETTKKVSWMADVAVAINPADPMISVHVRPIFEQVYQILNHHRNLPTTSSGNASNIRLLMYVINSVLMNCK</sequence>
<evidence type="ECO:0000256" key="6">
    <source>
        <dbReference type="ARBA" id="ARBA00023054"/>
    </source>
</evidence>
<proteinExistence type="inferred from homology"/>
<keyword evidence="4" id="KW-0853">WD repeat</keyword>
<keyword evidence="9" id="KW-1185">Reference proteome</keyword>
<gene>
    <name evidence="8" type="ORF">LTRI10_LOCUS6612</name>
</gene>
<evidence type="ECO:0000259" key="7">
    <source>
        <dbReference type="Pfam" id="PF21289"/>
    </source>
</evidence>
<name>A0AAV2CRR6_9ROSI</name>
<comment type="subcellular location">
    <subcellularLocation>
        <location evidence="1">Cytoplasm</location>
        <location evidence="1">P-body</location>
    </subcellularLocation>
</comment>
<feature type="domain" description="Enhancer of mRNA-decapping protein 4 C-terminal" evidence="7">
    <location>
        <begin position="4"/>
        <end position="70"/>
    </location>
</feature>
<protein>
    <recommendedName>
        <fullName evidence="7">Enhancer of mRNA-decapping protein 4 C-terminal domain-containing protein</fullName>
    </recommendedName>
</protein>
<dbReference type="PANTHER" id="PTHR15598">
    <property type="entry name" value="ENHANCER OF MRNA-DECAPPING PROTEIN 4"/>
    <property type="match status" value="1"/>
</dbReference>
<keyword evidence="5" id="KW-0677">Repeat</keyword>
<dbReference type="EMBL" id="OZ034814">
    <property type="protein sequence ID" value="CAL1359103.1"/>
    <property type="molecule type" value="Genomic_DNA"/>
</dbReference>
<dbReference type="Proteomes" id="UP001497516">
    <property type="component" value="Chromosome 10"/>
</dbReference>
<accession>A0AAV2CRR6</accession>
<evidence type="ECO:0000313" key="9">
    <source>
        <dbReference type="Proteomes" id="UP001497516"/>
    </source>
</evidence>
<evidence type="ECO:0000313" key="8">
    <source>
        <dbReference type="EMBL" id="CAL1359103.1"/>
    </source>
</evidence>
<evidence type="ECO:0000256" key="1">
    <source>
        <dbReference type="ARBA" id="ARBA00004201"/>
    </source>
</evidence>
<organism evidence="8 9">
    <name type="scientific">Linum trigynum</name>
    <dbReference type="NCBI Taxonomy" id="586398"/>
    <lineage>
        <taxon>Eukaryota</taxon>
        <taxon>Viridiplantae</taxon>
        <taxon>Streptophyta</taxon>
        <taxon>Embryophyta</taxon>
        <taxon>Tracheophyta</taxon>
        <taxon>Spermatophyta</taxon>
        <taxon>Magnoliopsida</taxon>
        <taxon>eudicotyledons</taxon>
        <taxon>Gunneridae</taxon>
        <taxon>Pentapetalae</taxon>
        <taxon>rosids</taxon>
        <taxon>fabids</taxon>
        <taxon>Malpighiales</taxon>
        <taxon>Linaceae</taxon>
        <taxon>Linum</taxon>
    </lineage>
</organism>
<keyword evidence="3" id="KW-0963">Cytoplasm</keyword>
<keyword evidence="6" id="KW-0175">Coiled coil</keyword>
<dbReference type="InterPro" id="IPR045152">
    <property type="entry name" value="EDC4-like"/>
</dbReference>
<evidence type="ECO:0000256" key="3">
    <source>
        <dbReference type="ARBA" id="ARBA00022490"/>
    </source>
</evidence>
<dbReference type="Pfam" id="PF21289">
    <property type="entry name" value="EDC4_C"/>
    <property type="match status" value="1"/>
</dbReference>
<dbReference type="AlphaFoldDB" id="A0AAV2CRR6"/>
<dbReference type="InterPro" id="IPR044938">
    <property type="entry name" value="EDC4_C_sf"/>
</dbReference>
<dbReference type="FunFam" id="1.10.220.100:FF:000001">
    <property type="entry name" value="Enhancer of mRNA-decapping protein 4"/>
    <property type="match status" value="1"/>
</dbReference>
<dbReference type="GO" id="GO:0031087">
    <property type="term" value="P:deadenylation-independent decapping of nuclear-transcribed mRNA"/>
    <property type="evidence" value="ECO:0007669"/>
    <property type="project" value="InterPro"/>
</dbReference>
<reference evidence="8 9" key="1">
    <citation type="submission" date="2024-04" db="EMBL/GenBank/DDBJ databases">
        <authorList>
            <person name="Fracassetti M."/>
        </authorList>
    </citation>
    <scope>NUCLEOTIDE SEQUENCE [LARGE SCALE GENOMIC DNA]</scope>
</reference>